<dbReference type="NCBIfam" id="NF002049">
    <property type="entry name" value="PRK00881.1"/>
    <property type="match status" value="1"/>
</dbReference>
<dbReference type="HOGENOM" id="CLU_016316_5_2_0"/>
<comment type="catalytic activity">
    <reaction evidence="8 10">
        <text>(6R)-10-formyltetrahydrofolate + 5-amino-1-(5-phospho-beta-D-ribosyl)imidazole-4-carboxamide = 5-formamido-1-(5-phospho-D-ribosyl)imidazole-4-carboxamide + (6S)-5,6,7,8-tetrahydrofolate</text>
        <dbReference type="Rhea" id="RHEA:22192"/>
        <dbReference type="ChEBI" id="CHEBI:57453"/>
        <dbReference type="ChEBI" id="CHEBI:58467"/>
        <dbReference type="ChEBI" id="CHEBI:58475"/>
        <dbReference type="ChEBI" id="CHEBI:195366"/>
        <dbReference type="EC" id="2.1.2.3"/>
    </reaction>
</comment>
<dbReference type="PANTHER" id="PTHR11692">
    <property type="entry name" value="BIFUNCTIONAL PURINE BIOSYNTHESIS PROTEIN PURH"/>
    <property type="match status" value="1"/>
</dbReference>
<dbReference type="HAMAP" id="MF_00139">
    <property type="entry name" value="PurH"/>
    <property type="match status" value="1"/>
</dbReference>
<dbReference type="UniPathway" id="UPA00074">
    <property type="reaction ID" value="UER00133"/>
</dbReference>
<evidence type="ECO:0000256" key="9">
    <source>
        <dbReference type="ARBA" id="ARBA00050687"/>
    </source>
</evidence>
<dbReference type="InterPro" id="IPR002695">
    <property type="entry name" value="PurH-like"/>
</dbReference>
<comment type="domain">
    <text evidence="10">The IMP cyclohydrolase activity resides in the N-terminal region.</text>
</comment>
<dbReference type="Proteomes" id="UP000014227">
    <property type="component" value="Chromosome I"/>
</dbReference>
<dbReference type="STRING" id="454171.CP488_00084"/>
<dbReference type="Pfam" id="PF02142">
    <property type="entry name" value="MGS"/>
    <property type="match status" value="1"/>
</dbReference>
<dbReference type="EC" id="3.5.4.10" evidence="10"/>
<keyword evidence="4 10" id="KW-0808">Transferase</keyword>
<dbReference type="Gene3D" id="3.40.50.1380">
    <property type="entry name" value="Methylglyoxal synthase-like domain"/>
    <property type="match status" value="1"/>
</dbReference>
<evidence type="ECO:0000256" key="2">
    <source>
        <dbReference type="ARBA" id="ARBA00004954"/>
    </source>
</evidence>
<dbReference type="InParanoid" id="S0EUD8"/>
<keyword evidence="13" id="KW-1185">Reference proteome</keyword>
<dbReference type="PATRIC" id="fig|1303518.3.peg.1092"/>
<comment type="pathway">
    <text evidence="1 10">Purine metabolism; IMP biosynthesis via de novo pathway; IMP from 5-formamido-1-(5-phospho-D-ribosyl)imidazole-4-carboxamide: step 1/1.</text>
</comment>
<dbReference type="PANTHER" id="PTHR11692:SF0">
    <property type="entry name" value="BIFUNCTIONAL PURINE BIOSYNTHESIS PROTEIN ATIC"/>
    <property type="match status" value="1"/>
</dbReference>
<dbReference type="GO" id="GO:0003937">
    <property type="term" value="F:IMP cyclohydrolase activity"/>
    <property type="evidence" value="ECO:0007669"/>
    <property type="project" value="UniProtKB-UniRule"/>
</dbReference>
<comment type="pathway">
    <text evidence="2 10">Purine metabolism; IMP biosynthesis via de novo pathway; 5-formamido-1-(5-phospho-D-ribosyl)imidazole-4-carboxamide from 5-amino-1-(5-phospho-D-ribosyl)imidazole-4-carboxamide (10-formyl THF route): step 1/1.</text>
</comment>
<evidence type="ECO:0000313" key="12">
    <source>
        <dbReference type="EMBL" id="CCW34894.1"/>
    </source>
</evidence>
<dbReference type="FunFam" id="3.40.50.1380:FF:000001">
    <property type="entry name" value="Bifunctional purine biosynthesis protein PurH"/>
    <property type="match status" value="1"/>
</dbReference>
<dbReference type="Pfam" id="PF01808">
    <property type="entry name" value="AICARFT_IMPCHas"/>
    <property type="match status" value="1"/>
</dbReference>
<organism evidence="12 13">
    <name type="scientific">Chthonomonas calidirosea (strain DSM 23976 / ICMP 18418 / T49)</name>
    <dbReference type="NCBI Taxonomy" id="1303518"/>
    <lineage>
        <taxon>Bacteria</taxon>
        <taxon>Bacillati</taxon>
        <taxon>Armatimonadota</taxon>
        <taxon>Chthonomonadia</taxon>
        <taxon>Chthonomonadales</taxon>
        <taxon>Chthonomonadaceae</taxon>
        <taxon>Chthonomonas</taxon>
    </lineage>
</organism>
<dbReference type="GO" id="GO:0004643">
    <property type="term" value="F:phosphoribosylaminoimidazolecarboxamide formyltransferase activity"/>
    <property type="evidence" value="ECO:0007669"/>
    <property type="project" value="UniProtKB-UniRule"/>
</dbReference>
<dbReference type="InterPro" id="IPR016193">
    <property type="entry name" value="Cytidine_deaminase-like"/>
</dbReference>
<dbReference type="SUPFAM" id="SSF52335">
    <property type="entry name" value="Methylglyoxal synthase-like"/>
    <property type="match status" value="1"/>
</dbReference>
<dbReference type="SUPFAM" id="SSF53927">
    <property type="entry name" value="Cytidine deaminase-like"/>
    <property type="match status" value="1"/>
</dbReference>
<evidence type="ECO:0000313" key="13">
    <source>
        <dbReference type="Proteomes" id="UP000014227"/>
    </source>
</evidence>
<dbReference type="EMBL" id="HF951689">
    <property type="protein sequence ID" value="CCW34894.1"/>
    <property type="molecule type" value="Genomic_DNA"/>
</dbReference>
<dbReference type="SMART" id="SM00798">
    <property type="entry name" value="AICARFT_IMPCHas"/>
    <property type="match status" value="1"/>
</dbReference>
<comment type="similarity">
    <text evidence="3 10">Belongs to the PurH family.</text>
</comment>
<dbReference type="PIRSF" id="PIRSF000414">
    <property type="entry name" value="AICARFT_IMPCHas"/>
    <property type="match status" value="1"/>
</dbReference>
<dbReference type="PROSITE" id="PS51855">
    <property type="entry name" value="MGS"/>
    <property type="match status" value="1"/>
</dbReference>
<dbReference type="CDD" id="cd01421">
    <property type="entry name" value="IMPCH"/>
    <property type="match status" value="1"/>
</dbReference>
<dbReference type="KEGG" id="ccz:CCALI_01072"/>
<evidence type="ECO:0000256" key="3">
    <source>
        <dbReference type="ARBA" id="ARBA00007667"/>
    </source>
</evidence>
<dbReference type="SMART" id="SM00851">
    <property type="entry name" value="MGS"/>
    <property type="match status" value="1"/>
</dbReference>
<gene>
    <name evidence="10" type="primary">purH</name>
    <name evidence="12" type="ORF">CCALI_01072</name>
</gene>
<evidence type="ECO:0000256" key="4">
    <source>
        <dbReference type="ARBA" id="ARBA00022679"/>
    </source>
</evidence>
<evidence type="ECO:0000256" key="6">
    <source>
        <dbReference type="ARBA" id="ARBA00022801"/>
    </source>
</evidence>
<dbReference type="OrthoDB" id="9802065at2"/>
<protein>
    <recommendedName>
        <fullName evidence="10">Bifunctional purine biosynthesis protein PurH</fullName>
    </recommendedName>
    <domain>
        <recommendedName>
            <fullName evidence="10">Phosphoribosylaminoimidazolecarboxamide formyltransferase</fullName>
            <ecNumber evidence="10">2.1.2.3</ecNumber>
        </recommendedName>
        <alternativeName>
            <fullName evidence="10">AICAR transformylase</fullName>
        </alternativeName>
    </domain>
    <domain>
        <recommendedName>
            <fullName evidence="10">IMP cyclohydrolase</fullName>
            <ecNumber evidence="10">3.5.4.10</ecNumber>
        </recommendedName>
        <alternativeName>
            <fullName evidence="10">ATIC</fullName>
        </alternativeName>
        <alternativeName>
            <fullName evidence="10">IMP synthase</fullName>
        </alternativeName>
        <alternativeName>
            <fullName evidence="10">Inosinicase</fullName>
        </alternativeName>
    </domain>
</protein>
<dbReference type="InterPro" id="IPR036914">
    <property type="entry name" value="MGS-like_dom_sf"/>
</dbReference>
<dbReference type="GO" id="GO:0006189">
    <property type="term" value="P:'de novo' IMP biosynthetic process"/>
    <property type="evidence" value="ECO:0007669"/>
    <property type="project" value="UniProtKB-UniRule"/>
</dbReference>
<dbReference type="InterPro" id="IPR024051">
    <property type="entry name" value="AICAR_Tfase_dup_dom_sf"/>
</dbReference>
<dbReference type="EC" id="2.1.2.3" evidence="10"/>
<dbReference type="FunFam" id="3.40.140.20:FF:000001">
    <property type="entry name" value="Bifunctional purine biosynthesis protein PurH"/>
    <property type="match status" value="1"/>
</dbReference>
<evidence type="ECO:0000256" key="8">
    <source>
        <dbReference type="ARBA" id="ARBA00050488"/>
    </source>
</evidence>
<dbReference type="NCBIfam" id="TIGR00355">
    <property type="entry name" value="purH"/>
    <property type="match status" value="1"/>
</dbReference>
<dbReference type="GO" id="GO:0005829">
    <property type="term" value="C:cytosol"/>
    <property type="evidence" value="ECO:0007669"/>
    <property type="project" value="TreeGrafter"/>
</dbReference>
<sequence>MTAHSQPLRRALLSVSDKNGLVSFAKGLYELGYELISTGGTAAALREAGLPVTNISEITHFPEMLEGRIKTLHPAVHGGLLADRAKPEHMKAIAEQGIQPIDLVCVNLYPFAAVISKPDVSLEEAIENIDIGGPAMIRSAAKNHAAVTVVTDPRDYTWVLEEMKAHGGETTLATRQKLAARAFTHTARYDSLISAWLSARFQVEEELPEIFALSYRQAQKCRYGENPHQKAAFYVADGITEPCIANAKQLHGKELSFNNIYDLNAALETAKEFSEEPEAAAVIIKHANPCGVALGRTAAEAFRRAREGDPVSAFGGILALTRPVDEEAAEAITGKNTFFEAIIAPGYTPEAIPILTERKGWGTDLRLLEVGDLRGWREKAAGTGLDFKRVTGGILAQTPDHLVVSRADLKVVTERAPTEEEIQELLFAWRVVRHVKSNAIVFTKDRQVIGVGAGQMNRVQSVRLAVAQAGEKAKGAVMASDAFFPFPDGPETAAEAGITAIIQPGGSKKDQDTIDVCNRYGIAMVFTGIRHFLH</sequence>
<keyword evidence="6 10" id="KW-0378">Hydrolase</keyword>
<evidence type="ECO:0000256" key="10">
    <source>
        <dbReference type="HAMAP-Rule" id="MF_00139"/>
    </source>
</evidence>
<keyword evidence="5 10" id="KW-0658">Purine biosynthesis</keyword>
<keyword evidence="7 10" id="KW-0511">Multifunctional enzyme</keyword>
<dbReference type="AlphaFoldDB" id="S0EUD8"/>
<dbReference type="Gene3D" id="3.40.140.20">
    <property type="match status" value="2"/>
</dbReference>
<dbReference type="FunCoup" id="S0EUD8">
    <property type="interactions" value="420"/>
</dbReference>
<evidence type="ECO:0000256" key="1">
    <source>
        <dbReference type="ARBA" id="ARBA00004844"/>
    </source>
</evidence>
<evidence type="ECO:0000256" key="7">
    <source>
        <dbReference type="ARBA" id="ARBA00023268"/>
    </source>
</evidence>
<proteinExistence type="inferred from homology"/>
<dbReference type="InterPro" id="IPR011607">
    <property type="entry name" value="MGS-like_dom"/>
</dbReference>
<feature type="domain" description="MGS-like" evidence="11">
    <location>
        <begin position="1"/>
        <end position="151"/>
    </location>
</feature>
<evidence type="ECO:0000256" key="5">
    <source>
        <dbReference type="ARBA" id="ARBA00022755"/>
    </source>
</evidence>
<dbReference type="RefSeq" id="WP_016482442.1">
    <property type="nucleotide sequence ID" value="NC_021487.1"/>
</dbReference>
<accession>S0EUD8</accession>
<reference evidence="13" key="1">
    <citation type="submission" date="2013-03" db="EMBL/GenBank/DDBJ databases">
        <title>Genome sequence of Chthonomonas calidirosea, the first sequenced genome from the Armatimonadetes phylum (formally candidate division OP10).</title>
        <authorList>
            <person name="Lee K.C.Y."/>
            <person name="Morgan X.C."/>
            <person name="Dunfield P.F."/>
            <person name="Tamas I."/>
            <person name="Houghton K.M."/>
            <person name="Vyssotski M."/>
            <person name="Ryan J.L.J."/>
            <person name="Lagutin K."/>
            <person name="McDonald I.R."/>
            <person name="Stott M.B."/>
        </authorList>
    </citation>
    <scope>NUCLEOTIDE SEQUENCE [LARGE SCALE GENOMIC DNA]</scope>
    <source>
        <strain evidence="13">DSM 23976 / ICMP 18418 / T49</strain>
    </source>
</reference>
<name>S0EUD8_CHTCT</name>
<comment type="catalytic activity">
    <reaction evidence="9 10">
        <text>IMP + H2O = 5-formamido-1-(5-phospho-D-ribosyl)imidazole-4-carboxamide</text>
        <dbReference type="Rhea" id="RHEA:18445"/>
        <dbReference type="ChEBI" id="CHEBI:15377"/>
        <dbReference type="ChEBI" id="CHEBI:58053"/>
        <dbReference type="ChEBI" id="CHEBI:58467"/>
        <dbReference type="EC" id="3.5.4.10"/>
    </reaction>
</comment>
<dbReference type="eggNOG" id="COG0138">
    <property type="taxonomic scope" value="Bacteria"/>
</dbReference>
<evidence type="ECO:0000259" key="11">
    <source>
        <dbReference type="PROSITE" id="PS51855"/>
    </source>
</evidence>